<dbReference type="Proteomes" id="UP000228711">
    <property type="component" value="Unassembled WGS sequence"/>
</dbReference>
<evidence type="ECO:0000313" key="2">
    <source>
        <dbReference type="Proteomes" id="UP000228711"/>
    </source>
</evidence>
<organism evidence="1 2">
    <name type="scientific">Candidatus Kerfeldbacteria bacterium CG08_land_8_20_14_0_20_42_7</name>
    <dbReference type="NCBI Taxonomy" id="2014245"/>
    <lineage>
        <taxon>Bacteria</taxon>
        <taxon>Candidatus Kerfeldiibacteriota</taxon>
    </lineage>
</organism>
<feature type="non-terminal residue" evidence="1">
    <location>
        <position position="1"/>
    </location>
</feature>
<accession>A0A2H0YSH4</accession>
<protein>
    <submittedName>
        <fullName evidence="1">Uncharacterized protein</fullName>
    </submittedName>
</protein>
<dbReference type="EMBL" id="PEXV01000111">
    <property type="protein sequence ID" value="PIS41410.1"/>
    <property type="molecule type" value="Genomic_DNA"/>
</dbReference>
<dbReference type="SUPFAM" id="SSF101898">
    <property type="entry name" value="NHL repeat"/>
    <property type="match status" value="1"/>
</dbReference>
<proteinExistence type="predicted"/>
<dbReference type="InterPro" id="IPR011042">
    <property type="entry name" value="6-blade_b-propeller_TolB-like"/>
</dbReference>
<gene>
    <name evidence="1" type="ORF">COT25_03275</name>
</gene>
<dbReference type="Gene3D" id="2.120.10.30">
    <property type="entry name" value="TolB, C-terminal domain"/>
    <property type="match status" value="1"/>
</dbReference>
<dbReference type="AlphaFoldDB" id="A0A2H0YSH4"/>
<evidence type="ECO:0000313" key="1">
    <source>
        <dbReference type="EMBL" id="PIS41410.1"/>
    </source>
</evidence>
<reference evidence="2" key="1">
    <citation type="submission" date="2017-09" db="EMBL/GenBank/DDBJ databases">
        <title>Depth-based differentiation of microbial function through sediment-hosted aquifers and enrichment of novel symbionts in the deep terrestrial subsurface.</title>
        <authorList>
            <person name="Probst A.J."/>
            <person name="Ladd B."/>
            <person name="Jarett J.K."/>
            <person name="Geller-Mcgrath D.E."/>
            <person name="Sieber C.M.K."/>
            <person name="Emerson J.B."/>
            <person name="Anantharaman K."/>
            <person name="Thomas B.C."/>
            <person name="Malmstrom R."/>
            <person name="Stieglmeier M."/>
            <person name="Klingl A."/>
            <person name="Woyke T."/>
            <person name="Ryan C.M."/>
            <person name="Banfield J.F."/>
        </authorList>
    </citation>
    <scope>NUCLEOTIDE SEQUENCE [LARGE SCALE GENOMIC DNA]</scope>
</reference>
<comment type="caution">
    <text evidence="1">The sequence shown here is derived from an EMBL/GenBank/DDBJ whole genome shotgun (WGS) entry which is preliminary data.</text>
</comment>
<sequence>NGGYSRPTAWLLGQKDLSLANSLAIDGSIYVGFQNGTIQKYTQGEEATFALQEISPALQHINALWTDETTSTLYVLDSDGSRVLMINKNNGNLLQQLVITNIGKIDSFGISEANQTILFVSGTDVYSVPMTEN</sequence>
<name>A0A2H0YSH4_9BACT</name>